<accession>A0A8S0W0A1</accession>
<protein>
    <submittedName>
        <fullName evidence="1">Uncharacterized protein</fullName>
    </submittedName>
</protein>
<dbReference type="OrthoDB" id="4202165at2759"/>
<organism evidence="1 2">
    <name type="scientific">Cyclocybe aegerita</name>
    <name type="common">Black poplar mushroom</name>
    <name type="synonym">Agrocybe aegerita</name>
    <dbReference type="NCBI Taxonomy" id="1973307"/>
    <lineage>
        <taxon>Eukaryota</taxon>
        <taxon>Fungi</taxon>
        <taxon>Dikarya</taxon>
        <taxon>Basidiomycota</taxon>
        <taxon>Agaricomycotina</taxon>
        <taxon>Agaricomycetes</taxon>
        <taxon>Agaricomycetidae</taxon>
        <taxon>Agaricales</taxon>
        <taxon>Agaricineae</taxon>
        <taxon>Bolbitiaceae</taxon>
        <taxon>Cyclocybe</taxon>
    </lineage>
</organism>
<evidence type="ECO:0000313" key="2">
    <source>
        <dbReference type="Proteomes" id="UP000467700"/>
    </source>
</evidence>
<comment type="caution">
    <text evidence="1">The sequence shown here is derived from an EMBL/GenBank/DDBJ whole genome shotgun (WGS) entry which is preliminary data.</text>
</comment>
<reference evidence="1 2" key="1">
    <citation type="submission" date="2020-01" db="EMBL/GenBank/DDBJ databases">
        <authorList>
            <person name="Gupta K D."/>
        </authorList>
    </citation>
    <scope>NUCLEOTIDE SEQUENCE [LARGE SCALE GENOMIC DNA]</scope>
</reference>
<keyword evidence="2" id="KW-1185">Reference proteome</keyword>
<gene>
    <name evidence="1" type="ORF">AAE3_LOCUS12146</name>
</gene>
<dbReference type="AlphaFoldDB" id="A0A8S0W0A1"/>
<proteinExistence type="predicted"/>
<sequence>MMLHTSSSSPPGFDPFPQKLSQKPIKKDILDNSPAWVVDVALQALQQAGIEPVEWGSLLYNRMHVPTIIKDYFYLVPDDALASASGVLSNLGLPFWPPSQLLMQTEGDFSAKGTYHRISRSTLPSSISSIALFPLSFSTLLPSELEKKPPHHIRPSTRCPSILVPRPPAVYASLIRMMAKYPRYCSTRTVLASDLSELVGYNLLDLQLGYIDPEDEGLWQGLDVDGRMERSVALVRQWSWDEEWREGEEWIGDALASIIDGTADISHLPSFS</sequence>
<evidence type="ECO:0000313" key="1">
    <source>
        <dbReference type="EMBL" id="CAA7269884.1"/>
    </source>
</evidence>
<name>A0A8S0W0A1_CYCAE</name>
<dbReference type="Proteomes" id="UP000467700">
    <property type="component" value="Unassembled WGS sequence"/>
</dbReference>
<dbReference type="EMBL" id="CACVBS010000082">
    <property type="protein sequence ID" value="CAA7269884.1"/>
    <property type="molecule type" value="Genomic_DNA"/>
</dbReference>